<dbReference type="Gene3D" id="2.40.50.660">
    <property type="match status" value="1"/>
</dbReference>
<keyword evidence="3" id="KW-1185">Reference proteome</keyword>
<accession>A0ABR8SXL8</accession>
<dbReference type="InterPro" id="IPR019635">
    <property type="entry name" value="DUF2500"/>
</dbReference>
<comment type="caution">
    <text evidence="2">The sequence shown here is derived from an EMBL/GenBank/DDBJ whole genome shotgun (WGS) entry which is preliminary data.</text>
</comment>
<dbReference type="Proteomes" id="UP000608071">
    <property type="component" value="Unassembled WGS sequence"/>
</dbReference>
<feature type="transmembrane region" description="Helical" evidence="1">
    <location>
        <begin position="6"/>
        <end position="32"/>
    </location>
</feature>
<reference evidence="2 3" key="1">
    <citation type="submission" date="2020-08" db="EMBL/GenBank/DDBJ databases">
        <title>A Genomic Blueprint of the Chicken Gut Microbiome.</title>
        <authorList>
            <person name="Gilroy R."/>
            <person name="Ravi A."/>
            <person name="Getino M."/>
            <person name="Pursley I."/>
            <person name="Horton D.L."/>
            <person name="Alikhan N.-F."/>
            <person name="Baker D."/>
            <person name="Gharbi K."/>
            <person name="Hall N."/>
            <person name="Watson M."/>
            <person name="Adriaenssens E.M."/>
            <person name="Foster-Nyarko E."/>
            <person name="Jarju S."/>
            <person name="Secka A."/>
            <person name="Antonio M."/>
            <person name="Oren A."/>
            <person name="Chaudhuri R."/>
            <person name="La Ragione R.M."/>
            <person name="Hildebrand F."/>
            <person name="Pallen M.J."/>
        </authorList>
    </citation>
    <scope>NUCLEOTIDE SEQUENCE [LARGE SCALE GENOMIC DNA]</scope>
    <source>
        <strain evidence="2 3">Sa2BVA9</strain>
    </source>
</reference>
<dbReference type="RefSeq" id="WP_191799485.1">
    <property type="nucleotide sequence ID" value="NZ_JACSQL010000003.1"/>
</dbReference>
<keyword evidence="1" id="KW-0812">Transmembrane</keyword>
<evidence type="ECO:0000313" key="3">
    <source>
        <dbReference type="Proteomes" id="UP000608071"/>
    </source>
</evidence>
<gene>
    <name evidence="2" type="ORF">H9647_09190</name>
</gene>
<evidence type="ECO:0000256" key="1">
    <source>
        <dbReference type="SAM" id="Phobius"/>
    </source>
</evidence>
<keyword evidence="1" id="KW-1133">Transmembrane helix</keyword>
<dbReference type="Pfam" id="PF10694">
    <property type="entry name" value="DUF2500"/>
    <property type="match status" value="1"/>
</dbReference>
<evidence type="ECO:0000313" key="2">
    <source>
        <dbReference type="EMBL" id="MBD7968237.1"/>
    </source>
</evidence>
<organism evidence="2 3">
    <name type="scientific">Paenibacillus gallinarum</name>
    <dbReference type="NCBI Taxonomy" id="2762232"/>
    <lineage>
        <taxon>Bacteria</taxon>
        <taxon>Bacillati</taxon>
        <taxon>Bacillota</taxon>
        <taxon>Bacilli</taxon>
        <taxon>Bacillales</taxon>
        <taxon>Paenibacillaceae</taxon>
        <taxon>Paenibacillus</taxon>
    </lineage>
</organism>
<keyword evidence="1" id="KW-0472">Membrane</keyword>
<sequence length="132" mass="14944">MGFESFWMFDFFGTVFPVVFVVILGIIAISIGKEALQWGKNKKQPVLTVQSRITGRRISVQQQTNQSEGNHTRTMYYVTFEVESGDRLEFKVAGTEYGLCSEGDEGRLTFQGTRYIGFERLAKVYAEPVHGS</sequence>
<protein>
    <submittedName>
        <fullName evidence="2">DUF2500 domain-containing protein</fullName>
    </submittedName>
</protein>
<name>A0ABR8SXL8_9BACL</name>
<proteinExistence type="predicted"/>
<dbReference type="EMBL" id="JACSQL010000003">
    <property type="protein sequence ID" value="MBD7968237.1"/>
    <property type="molecule type" value="Genomic_DNA"/>
</dbReference>